<dbReference type="EMBL" id="CP036434">
    <property type="protein sequence ID" value="QDV09174.1"/>
    <property type="molecule type" value="Genomic_DNA"/>
</dbReference>
<evidence type="ECO:0000313" key="2">
    <source>
        <dbReference type="Proteomes" id="UP000320390"/>
    </source>
</evidence>
<keyword evidence="2" id="KW-1185">Reference proteome</keyword>
<sequence>MSQPKTTSPAHSILAWGFVAALFALAGPASGSVIQRSAEKPSVPSKEVEAVPGSQAERIAWFGRWEDARAEAARTRRPILLMSAAPQCSGAPGMW</sequence>
<dbReference type="Proteomes" id="UP000320390">
    <property type="component" value="Chromosome"/>
</dbReference>
<name>A0A518EYP7_9BACT</name>
<organism evidence="1 2">
    <name type="scientific">Saltatorellus ferox</name>
    <dbReference type="NCBI Taxonomy" id="2528018"/>
    <lineage>
        <taxon>Bacteria</taxon>
        <taxon>Pseudomonadati</taxon>
        <taxon>Planctomycetota</taxon>
        <taxon>Planctomycetia</taxon>
        <taxon>Planctomycetia incertae sedis</taxon>
        <taxon>Saltatorellus</taxon>
    </lineage>
</organism>
<accession>A0A518EYP7</accession>
<dbReference type="OrthoDB" id="10015468at2"/>
<reference evidence="1 2" key="1">
    <citation type="submission" date="2019-02" db="EMBL/GenBank/DDBJ databases">
        <title>Deep-cultivation of Planctomycetes and their phenomic and genomic characterization uncovers novel biology.</title>
        <authorList>
            <person name="Wiegand S."/>
            <person name="Jogler M."/>
            <person name="Boedeker C."/>
            <person name="Pinto D."/>
            <person name="Vollmers J."/>
            <person name="Rivas-Marin E."/>
            <person name="Kohn T."/>
            <person name="Peeters S.H."/>
            <person name="Heuer A."/>
            <person name="Rast P."/>
            <person name="Oberbeckmann S."/>
            <person name="Bunk B."/>
            <person name="Jeske O."/>
            <person name="Meyerdierks A."/>
            <person name="Storesund J.E."/>
            <person name="Kallscheuer N."/>
            <person name="Luecker S."/>
            <person name="Lage O.M."/>
            <person name="Pohl T."/>
            <person name="Merkel B.J."/>
            <person name="Hornburger P."/>
            <person name="Mueller R.-W."/>
            <person name="Bruemmer F."/>
            <person name="Labrenz M."/>
            <person name="Spormann A.M."/>
            <person name="Op den Camp H."/>
            <person name="Overmann J."/>
            <person name="Amann R."/>
            <person name="Jetten M.S.M."/>
            <person name="Mascher T."/>
            <person name="Medema M.H."/>
            <person name="Devos D.P."/>
            <person name="Kaster A.-K."/>
            <person name="Ovreas L."/>
            <person name="Rohde M."/>
            <person name="Galperin M.Y."/>
            <person name="Jogler C."/>
        </authorList>
    </citation>
    <scope>NUCLEOTIDE SEQUENCE [LARGE SCALE GENOMIC DNA]</scope>
    <source>
        <strain evidence="1 2">Poly30</strain>
    </source>
</reference>
<evidence type="ECO:0000313" key="1">
    <source>
        <dbReference type="EMBL" id="QDV09174.1"/>
    </source>
</evidence>
<dbReference type="AlphaFoldDB" id="A0A518EYP7"/>
<gene>
    <name evidence="1" type="ORF">Poly30_47310</name>
</gene>
<dbReference type="RefSeq" id="WP_145203109.1">
    <property type="nucleotide sequence ID" value="NZ_CP036434.1"/>
</dbReference>
<proteinExistence type="predicted"/>
<protein>
    <submittedName>
        <fullName evidence="1">Uncharacterized protein</fullName>
    </submittedName>
</protein>